<dbReference type="InterPro" id="IPR005106">
    <property type="entry name" value="Asp/hSer_DH_NAD-bd"/>
</dbReference>
<dbReference type="SUPFAM" id="SSF56219">
    <property type="entry name" value="DNase I-like"/>
    <property type="match status" value="1"/>
</dbReference>
<gene>
    <name evidence="2" type="ORF">QYM36_008597</name>
</gene>
<dbReference type="EMBL" id="JAVRJZ010000013">
    <property type="protein sequence ID" value="KAK2714054.1"/>
    <property type="molecule type" value="Genomic_DNA"/>
</dbReference>
<evidence type="ECO:0000313" key="2">
    <source>
        <dbReference type="EMBL" id="KAK2714054.1"/>
    </source>
</evidence>
<evidence type="ECO:0000313" key="3">
    <source>
        <dbReference type="Proteomes" id="UP001187531"/>
    </source>
</evidence>
<dbReference type="Gene3D" id="3.40.50.720">
    <property type="entry name" value="NAD(P)-binding Rossmann-like Domain"/>
    <property type="match status" value="1"/>
</dbReference>
<organism evidence="2 3">
    <name type="scientific">Artemia franciscana</name>
    <name type="common">Brine shrimp</name>
    <name type="synonym">Artemia sanfranciscana</name>
    <dbReference type="NCBI Taxonomy" id="6661"/>
    <lineage>
        <taxon>Eukaryota</taxon>
        <taxon>Metazoa</taxon>
        <taxon>Ecdysozoa</taxon>
        <taxon>Arthropoda</taxon>
        <taxon>Crustacea</taxon>
        <taxon>Branchiopoda</taxon>
        <taxon>Anostraca</taxon>
        <taxon>Artemiidae</taxon>
        <taxon>Artemia</taxon>
    </lineage>
</organism>
<name>A0AA88HUF6_ARTSF</name>
<dbReference type="AlphaFoldDB" id="A0AA88HUF6"/>
<reference evidence="2" key="1">
    <citation type="submission" date="2023-07" db="EMBL/GenBank/DDBJ databases">
        <title>Chromosome-level genome assembly of Artemia franciscana.</title>
        <authorList>
            <person name="Jo E."/>
        </authorList>
    </citation>
    <scope>NUCLEOTIDE SEQUENCE</scope>
    <source>
        <tissue evidence="2">Whole body</tissue>
    </source>
</reference>
<dbReference type="GO" id="GO:0050661">
    <property type="term" value="F:NADP binding"/>
    <property type="evidence" value="ECO:0007669"/>
    <property type="project" value="InterPro"/>
</dbReference>
<comment type="caution">
    <text evidence="2">The sequence shown here is derived from an EMBL/GenBank/DDBJ whole genome shotgun (WGS) entry which is preliminary data.</text>
</comment>
<feature type="domain" description="Aspartate/homoserine dehydrogenase NAD-binding" evidence="1">
    <location>
        <begin position="236"/>
        <end position="333"/>
    </location>
</feature>
<dbReference type="Gene3D" id="3.60.10.10">
    <property type="entry name" value="Endonuclease/exonuclease/phosphatase"/>
    <property type="match status" value="1"/>
</dbReference>
<protein>
    <recommendedName>
        <fullName evidence="1">Aspartate/homoserine dehydrogenase NAD-binding domain-containing protein</fullName>
    </recommendedName>
</protein>
<keyword evidence="3" id="KW-1185">Reference proteome</keyword>
<dbReference type="Pfam" id="PF03447">
    <property type="entry name" value="NAD_binding_3"/>
    <property type="match status" value="1"/>
</dbReference>
<sequence length="353" mass="39238">MRTLDKFCIDIAGLSETRLTGFGTLNSETYHILYSGLETRKEAGVGMALSSRAKKCLVDWEPINERILCARFATSQAKLTVIVVYAPTNDTVDQTKDDFYRVLSNVVAKVHRHDIVTLCGDFNAKVGSDASYAPAILGKHGLGEINDNGFKAIETEAAESVASCLSKEREKEILENRQYVKALLKTTSLLGRQGLAFRGHDEGESSANQGNFVETVHLLTEINPDLMKNSRQYLYEHLSKNQDYQIVFVWNRTKEKIICVPQELILDDIDAVSEQDVELIIEVAHPDITKTFGEMFLENCSYFIGSPTALANAETYKRLKIASERSGNPVYVPCGALWGAEDIARMARAGTLK</sequence>
<dbReference type="PANTHER" id="PTHR31873:SF6">
    <property type="entry name" value="ASPARTATE DEHYDROGENASE DOMAIN-CONTAINING PROTEIN"/>
    <property type="match status" value="1"/>
</dbReference>
<accession>A0AA88HUF6</accession>
<dbReference type="GO" id="GO:0016491">
    <property type="term" value="F:oxidoreductase activity"/>
    <property type="evidence" value="ECO:0007669"/>
    <property type="project" value="InterPro"/>
</dbReference>
<evidence type="ECO:0000259" key="1">
    <source>
        <dbReference type="Pfam" id="PF03447"/>
    </source>
</evidence>
<dbReference type="Proteomes" id="UP001187531">
    <property type="component" value="Unassembled WGS sequence"/>
</dbReference>
<dbReference type="InterPro" id="IPR036691">
    <property type="entry name" value="Endo/exonu/phosph_ase_sf"/>
</dbReference>
<dbReference type="CDD" id="cd09076">
    <property type="entry name" value="L1-EN"/>
    <property type="match status" value="1"/>
</dbReference>
<feature type="non-terminal residue" evidence="2">
    <location>
        <position position="1"/>
    </location>
</feature>
<proteinExistence type="predicted"/>
<dbReference type="PANTHER" id="PTHR31873">
    <property type="entry name" value="L-ASPARTATE DEHYDROGENASE-RELATED"/>
    <property type="match status" value="1"/>
</dbReference>